<evidence type="ECO:0000259" key="4">
    <source>
        <dbReference type="Pfam" id="PF03959"/>
    </source>
</evidence>
<dbReference type="RefSeq" id="XP_022304414.1">
    <property type="nucleotide sequence ID" value="XM_022448706.1"/>
</dbReference>
<reference evidence="6" key="1">
    <citation type="submission" date="2025-08" db="UniProtKB">
        <authorList>
            <consortium name="RefSeq"/>
        </authorList>
    </citation>
    <scope>IDENTIFICATION</scope>
    <source>
        <tissue evidence="6">Whole sample</tissue>
    </source>
</reference>
<feature type="domain" description="Serine hydrolase" evidence="4">
    <location>
        <begin position="2"/>
        <end position="206"/>
    </location>
</feature>
<name>A0A8B8BNI3_CRAVI</name>
<keyword evidence="2" id="KW-0378">Hydrolase</keyword>
<dbReference type="FunFam" id="3.40.50.1820:FF:000073">
    <property type="entry name" value="esterase OVCA2 isoform X6"/>
    <property type="match status" value="1"/>
</dbReference>
<sequence>MLKILCIHGYRQNDQTFRERTGALRKALKKYAELVFISAPNQVPPLESNDEEKDGANNTDQRGWWFSAPDDSYMAQDYTDCCKGYTESVEVIKKALIEQGPFDGILAFSQGATMVSLICGLKEQQLDGPFEFDFVILVAGFKSRQKPHEHLYQKTITTPSLHVFGDTDKVIEKEMSVDLLQYFAEPQIVEHPGGHFIPVSGPQKKAYIEFLQPFIDKKKQQEAK</sequence>
<dbReference type="Proteomes" id="UP000694844">
    <property type="component" value="Chromosome 9"/>
</dbReference>
<dbReference type="KEGG" id="cvn:111111621"/>
<keyword evidence="5" id="KW-1185">Reference proteome</keyword>
<organism evidence="5 6">
    <name type="scientific">Crassostrea virginica</name>
    <name type="common">Eastern oyster</name>
    <dbReference type="NCBI Taxonomy" id="6565"/>
    <lineage>
        <taxon>Eukaryota</taxon>
        <taxon>Metazoa</taxon>
        <taxon>Spiralia</taxon>
        <taxon>Lophotrochozoa</taxon>
        <taxon>Mollusca</taxon>
        <taxon>Bivalvia</taxon>
        <taxon>Autobranchia</taxon>
        <taxon>Pteriomorphia</taxon>
        <taxon>Ostreida</taxon>
        <taxon>Ostreoidea</taxon>
        <taxon>Ostreidae</taxon>
        <taxon>Crassostrea</taxon>
    </lineage>
</organism>
<dbReference type="PANTHER" id="PTHR48070">
    <property type="entry name" value="ESTERASE OVCA2"/>
    <property type="match status" value="1"/>
</dbReference>
<dbReference type="SUPFAM" id="SSF53474">
    <property type="entry name" value="alpha/beta-Hydrolases"/>
    <property type="match status" value="1"/>
</dbReference>
<dbReference type="Pfam" id="PF03959">
    <property type="entry name" value="FSH1"/>
    <property type="match status" value="1"/>
</dbReference>
<evidence type="ECO:0000256" key="1">
    <source>
        <dbReference type="ARBA" id="ARBA00005863"/>
    </source>
</evidence>
<dbReference type="GeneID" id="111111621"/>
<dbReference type="InterPro" id="IPR005645">
    <property type="entry name" value="FSH-like_dom"/>
</dbReference>
<gene>
    <name evidence="6" type="primary">LOC111111621</name>
</gene>
<dbReference type="InterPro" id="IPR029058">
    <property type="entry name" value="AB_hydrolase_fold"/>
</dbReference>
<protein>
    <submittedName>
        <fullName evidence="6">Esterase OVCA2-like</fullName>
    </submittedName>
</protein>
<dbReference type="AlphaFoldDB" id="A0A8B8BNI3"/>
<proteinExistence type="inferred from homology"/>
<evidence type="ECO:0000313" key="5">
    <source>
        <dbReference type="Proteomes" id="UP000694844"/>
    </source>
</evidence>
<comment type="similarity">
    <text evidence="1">Belongs to the LovG family.</text>
</comment>
<dbReference type="OrthoDB" id="414698at2759"/>
<evidence type="ECO:0000256" key="2">
    <source>
        <dbReference type="ARBA" id="ARBA00022801"/>
    </source>
</evidence>
<dbReference type="Gene3D" id="3.40.50.1820">
    <property type="entry name" value="alpha/beta hydrolase"/>
    <property type="match status" value="1"/>
</dbReference>
<dbReference type="GO" id="GO:0005737">
    <property type="term" value="C:cytoplasm"/>
    <property type="evidence" value="ECO:0007669"/>
    <property type="project" value="TreeGrafter"/>
</dbReference>
<accession>A0A8B8BNI3</accession>
<feature type="region of interest" description="Disordered" evidence="3">
    <location>
        <begin position="42"/>
        <end position="61"/>
    </location>
</feature>
<dbReference type="InterPro" id="IPR050593">
    <property type="entry name" value="LovG"/>
</dbReference>
<dbReference type="GO" id="GO:0032526">
    <property type="term" value="P:response to retinoic acid"/>
    <property type="evidence" value="ECO:0007669"/>
    <property type="project" value="TreeGrafter"/>
</dbReference>
<evidence type="ECO:0000313" key="6">
    <source>
        <dbReference type="RefSeq" id="XP_022304414.1"/>
    </source>
</evidence>
<dbReference type="PANTHER" id="PTHR48070:SF6">
    <property type="entry name" value="ESTERASE OVCA2"/>
    <property type="match status" value="1"/>
</dbReference>
<dbReference type="GO" id="GO:0005634">
    <property type="term" value="C:nucleus"/>
    <property type="evidence" value="ECO:0007669"/>
    <property type="project" value="TreeGrafter"/>
</dbReference>
<evidence type="ECO:0000256" key="3">
    <source>
        <dbReference type="SAM" id="MobiDB-lite"/>
    </source>
</evidence>
<dbReference type="GO" id="GO:0016787">
    <property type="term" value="F:hydrolase activity"/>
    <property type="evidence" value="ECO:0007669"/>
    <property type="project" value="UniProtKB-KW"/>
</dbReference>